<name>A0A1X7TRY9_AMPQE</name>
<organism evidence="1">
    <name type="scientific">Amphimedon queenslandica</name>
    <name type="common">Sponge</name>
    <dbReference type="NCBI Taxonomy" id="400682"/>
    <lineage>
        <taxon>Eukaryota</taxon>
        <taxon>Metazoa</taxon>
        <taxon>Porifera</taxon>
        <taxon>Demospongiae</taxon>
        <taxon>Heteroscleromorpha</taxon>
        <taxon>Haplosclerida</taxon>
        <taxon>Niphatidae</taxon>
        <taxon>Amphimedon</taxon>
    </lineage>
</organism>
<sequence length="113" mass="13023">MLCKTADKGVPQPSMGFLLLDCCLGEVYKTSGCAKQTWQAEEKSNDWKVSMEKAKDSQKRWYDKDARFGTGDEILELLATSWDKLLAQWHGPYQIVKRKGRVTYLVDMQDKKK</sequence>
<dbReference type="InParanoid" id="A0A1X7TRY9"/>
<protein>
    <submittedName>
        <fullName evidence="1">Uncharacterized protein</fullName>
    </submittedName>
</protein>
<reference evidence="1" key="1">
    <citation type="submission" date="2017-05" db="UniProtKB">
        <authorList>
            <consortium name="EnsemblMetazoa"/>
        </authorList>
    </citation>
    <scope>IDENTIFICATION</scope>
</reference>
<accession>A0A1X7TRY9</accession>
<evidence type="ECO:0000313" key="1">
    <source>
        <dbReference type="EnsemblMetazoa" id="Aqu2.1.17932_001"/>
    </source>
</evidence>
<dbReference type="AlphaFoldDB" id="A0A1X7TRY9"/>
<dbReference type="EnsemblMetazoa" id="Aqu2.1.17932_001">
    <property type="protein sequence ID" value="Aqu2.1.17932_001"/>
    <property type="gene ID" value="Aqu2.1.17932"/>
</dbReference>
<proteinExistence type="predicted"/>